<proteinExistence type="predicted"/>
<evidence type="ECO:0000313" key="3">
    <source>
        <dbReference type="Proteomes" id="UP000625283"/>
    </source>
</evidence>
<accession>A0ABS1R365</accession>
<sequence length="444" mass="48869">MKSEKDIIDDIISRLKEQPDRGYREGAWESFKRQNPSSTNKISPITRWVSAAAALLLLGVGGVYYIKNSTTPNIDNGNNIAAVVENKDTAMDSQRADQSEKRVPNERSKIDDNELRSYSRISPQSQEAEYKLNLPVISQAFSRPEISLEIPPQGSIKKVLAETRSYTSADIRTSQSTPAQADHSILAARSIPTSELSFKEVESINQKKQVHFGDRFDLGLFVSPQSTSQKTNVGGGLTLAYNITNKVSVRTGASYNSYEVGMMKNPAAASSAEAVVVRQKASDAPVSNNIMAYSATESNRMIIPNVNAVTSIVQSLDVPLEVKYNVAKSFYAVAGVSYSAILNQERNAHYVDNINTETFSQGFPEDEKQMKSAVKAVSKTIKSADENVSTNGFNGFVNFSIGKKVKVNNRFGISVEPYFKVPVGQYRRSDMDYTNGGIRVMTNF</sequence>
<organism evidence="2 3">
    <name type="scientific">Sphingobacterium faecale</name>
    <dbReference type="NCBI Taxonomy" id="2803775"/>
    <lineage>
        <taxon>Bacteria</taxon>
        <taxon>Pseudomonadati</taxon>
        <taxon>Bacteroidota</taxon>
        <taxon>Sphingobacteriia</taxon>
        <taxon>Sphingobacteriales</taxon>
        <taxon>Sphingobacteriaceae</taxon>
        <taxon>Sphingobacterium</taxon>
    </lineage>
</organism>
<reference evidence="2 3" key="1">
    <citation type="submission" date="2021-01" db="EMBL/GenBank/DDBJ databases">
        <title>C459-1 draft genome sequence.</title>
        <authorList>
            <person name="Zhang X.-F."/>
        </authorList>
    </citation>
    <scope>NUCLEOTIDE SEQUENCE [LARGE SCALE GENOMIC DNA]</scope>
    <source>
        <strain evidence="3">C459-1</strain>
    </source>
</reference>
<evidence type="ECO:0008006" key="4">
    <source>
        <dbReference type="Google" id="ProtNLM"/>
    </source>
</evidence>
<feature type="region of interest" description="Disordered" evidence="1">
    <location>
        <begin position="89"/>
        <end position="115"/>
    </location>
</feature>
<comment type="caution">
    <text evidence="2">The sequence shown here is derived from an EMBL/GenBank/DDBJ whole genome shotgun (WGS) entry which is preliminary data.</text>
</comment>
<keyword evidence="3" id="KW-1185">Reference proteome</keyword>
<dbReference type="RefSeq" id="WP_202102895.1">
    <property type="nucleotide sequence ID" value="NZ_JAERTY010000005.1"/>
</dbReference>
<evidence type="ECO:0000256" key="1">
    <source>
        <dbReference type="SAM" id="MobiDB-lite"/>
    </source>
</evidence>
<evidence type="ECO:0000313" key="2">
    <source>
        <dbReference type="EMBL" id="MBL1409138.1"/>
    </source>
</evidence>
<protein>
    <recommendedName>
        <fullName evidence="4">Outer membrane beta-barrel protein</fullName>
    </recommendedName>
</protein>
<dbReference type="EMBL" id="JAERTY010000005">
    <property type="protein sequence ID" value="MBL1409138.1"/>
    <property type="molecule type" value="Genomic_DNA"/>
</dbReference>
<dbReference type="Proteomes" id="UP000625283">
    <property type="component" value="Unassembled WGS sequence"/>
</dbReference>
<gene>
    <name evidence="2" type="ORF">JKG61_10280</name>
</gene>
<name>A0ABS1R365_9SPHI</name>